<dbReference type="Gene3D" id="1.20.58.410">
    <property type="entry name" value="Release factor"/>
    <property type="match status" value="1"/>
</dbReference>
<dbReference type="AlphaFoldDB" id="A0A1Q2MF18"/>
<evidence type="ECO:0000256" key="2">
    <source>
        <dbReference type="ARBA" id="ARBA00022481"/>
    </source>
</evidence>
<comment type="function">
    <text evidence="4">Peptide chain release factor 2 directs the termination of translation in response to the peptide chain termination codons UGA and UAA.</text>
</comment>
<comment type="similarity">
    <text evidence="1 4">Belongs to the prokaryotic/mitochondrial release factor family.</text>
</comment>
<dbReference type="Pfam" id="PF00472">
    <property type="entry name" value="RF-1"/>
    <property type="match status" value="1"/>
</dbReference>
<comment type="PTM">
    <text evidence="4">Methylated by PrmC. Methylation increases the termination efficiency of RF2.</text>
</comment>
<sequence length="358" mass="40053">MSPPSGSGFDLPAKLEQRKNLEDQMSQQGFWDNSETAQKVVSQISALKSVINPVREVTTGIEDSIELLEMAAEESDIETLKSIESDIAELEKKCEQIELAGTLSGPDDMSDCFFSIHAGAGGTESCDWASILLRMYLRYFDSNGYKYEELDITPGEEAGIRSITLKVSGPFAFGKLSCESGVHRLVRISPFDSQSRRHTSFTAIDVIPDAGGNVEIEIDEKDLRIDYYRASGAGGQHVNKTSSAVRITHHPTGIVVQCQNDRSQHKNRAEAMSMLRARLYMLEQQKRDDEINKLYGNKGEIAWGNQIRSYVMQPYQMVKDHRTDHQTGNVQAVLDGDLDGFIDSYLRYRAEKKHKNSA</sequence>
<dbReference type="InterPro" id="IPR004374">
    <property type="entry name" value="PrfB"/>
</dbReference>
<dbReference type="Pfam" id="PF03462">
    <property type="entry name" value="PCRF"/>
    <property type="match status" value="1"/>
</dbReference>
<evidence type="ECO:0000256" key="1">
    <source>
        <dbReference type="ARBA" id="ARBA00010835"/>
    </source>
</evidence>
<dbReference type="KEGG" id="pbas:SMSP2_01249"/>
<dbReference type="PROSITE" id="PS00745">
    <property type="entry name" value="RF_PROK_I"/>
    <property type="match status" value="1"/>
</dbReference>
<keyword evidence="3 4" id="KW-0648">Protein biosynthesis</keyword>
<feature type="compositionally biased region" description="Basic and acidic residues" evidence="7">
    <location>
        <begin position="13"/>
        <end position="22"/>
    </location>
</feature>
<dbReference type="SMART" id="SM00937">
    <property type="entry name" value="PCRF"/>
    <property type="match status" value="1"/>
</dbReference>
<dbReference type="Proteomes" id="UP000188181">
    <property type="component" value="Chromosome"/>
</dbReference>
<feature type="modified residue" description="N5-methylglutamine" evidence="4">
    <location>
        <position position="236"/>
    </location>
</feature>
<proteinExistence type="inferred from homology"/>
<dbReference type="HAMAP" id="MF_00094">
    <property type="entry name" value="Rel_fac_2"/>
    <property type="match status" value="1"/>
</dbReference>
<evidence type="ECO:0000256" key="7">
    <source>
        <dbReference type="SAM" id="MobiDB-lite"/>
    </source>
</evidence>
<dbReference type="FunFam" id="3.30.160.20:FF:000010">
    <property type="entry name" value="Peptide chain release factor 2"/>
    <property type="match status" value="1"/>
</dbReference>
<dbReference type="GO" id="GO:0016149">
    <property type="term" value="F:translation release factor activity, codon specific"/>
    <property type="evidence" value="ECO:0007669"/>
    <property type="project" value="UniProtKB-UniRule"/>
</dbReference>
<dbReference type="InterPro" id="IPR000352">
    <property type="entry name" value="Pep_chain_release_fac_I"/>
</dbReference>
<dbReference type="EMBL" id="CP019646">
    <property type="protein sequence ID" value="AQQ70887.1"/>
    <property type="molecule type" value="Genomic_DNA"/>
</dbReference>
<evidence type="ECO:0000259" key="8">
    <source>
        <dbReference type="PROSITE" id="PS00745"/>
    </source>
</evidence>
<evidence type="ECO:0000256" key="5">
    <source>
        <dbReference type="NCBIfam" id="TIGR00020"/>
    </source>
</evidence>
<feature type="domain" description="Prokaryotic-type class I peptide chain release factors" evidence="8">
    <location>
        <begin position="229"/>
        <end position="245"/>
    </location>
</feature>
<evidence type="ECO:0000313" key="9">
    <source>
        <dbReference type="EMBL" id="AQQ70887.1"/>
    </source>
</evidence>
<dbReference type="GO" id="GO:0005737">
    <property type="term" value="C:cytoplasm"/>
    <property type="evidence" value="ECO:0007669"/>
    <property type="project" value="UniProtKB-SubCell"/>
</dbReference>
<evidence type="ECO:0000256" key="3">
    <source>
        <dbReference type="ARBA" id="ARBA00022917"/>
    </source>
</evidence>
<evidence type="ECO:0000256" key="6">
    <source>
        <dbReference type="SAM" id="Coils"/>
    </source>
</evidence>
<protein>
    <recommendedName>
        <fullName evidence="4 5">Peptide chain release factor 2</fullName>
        <shortName evidence="4">RF-2</shortName>
    </recommendedName>
</protein>
<gene>
    <name evidence="9" type="primary">prfB_1</name>
    <name evidence="4" type="synonym">prfB</name>
    <name evidence="9" type="ORF">SMSP2_01249</name>
</gene>
<evidence type="ECO:0000313" key="10">
    <source>
        <dbReference type="Proteomes" id="UP000188181"/>
    </source>
</evidence>
<name>A0A1Q2MF18_9BACT</name>
<accession>A0A1Q2MF18</accession>
<dbReference type="Gene3D" id="3.30.160.20">
    <property type="match status" value="1"/>
</dbReference>
<keyword evidence="6" id="KW-0175">Coiled coil</keyword>
<reference evidence="10" key="1">
    <citation type="submission" date="2017-02" db="EMBL/GenBank/DDBJ databases">
        <title>Comparative genomics and description of representatives of a novel lineage of planctomycetes thriving in anoxic sediments.</title>
        <authorList>
            <person name="Spring S."/>
            <person name="Bunk B."/>
            <person name="Sproer C."/>
        </authorList>
    </citation>
    <scope>NUCLEOTIDE SEQUENCE [LARGE SCALE GENOMIC DNA]</scope>
    <source>
        <strain evidence="10">SM-Chi-D1</strain>
    </source>
</reference>
<evidence type="ECO:0000256" key="4">
    <source>
        <dbReference type="HAMAP-Rule" id="MF_00094"/>
    </source>
</evidence>
<keyword evidence="2 4" id="KW-0488">Methylation</keyword>
<dbReference type="STRING" id="1851148.SMSP2_01249"/>
<keyword evidence="4" id="KW-0963">Cytoplasm</keyword>
<dbReference type="InterPro" id="IPR045853">
    <property type="entry name" value="Pep_chain_release_fac_I_sf"/>
</dbReference>
<organism evidence="9 10">
    <name type="scientific">Limihaloglobus sulfuriphilus</name>
    <dbReference type="NCBI Taxonomy" id="1851148"/>
    <lineage>
        <taxon>Bacteria</taxon>
        <taxon>Pseudomonadati</taxon>
        <taxon>Planctomycetota</taxon>
        <taxon>Phycisphaerae</taxon>
        <taxon>Sedimentisphaerales</taxon>
        <taxon>Sedimentisphaeraceae</taxon>
        <taxon>Limihaloglobus</taxon>
    </lineage>
</organism>
<dbReference type="InterPro" id="IPR005139">
    <property type="entry name" value="PCRF"/>
</dbReference>
<dbReference type="SUPFAM" id="SSF75620">
    <property type="entry name" value="Release factor"/>
    <property type="match status" value="1"/>
</dbReference>
<dbReference type="PANTHER" id="PTHR43116:SF3">
    <property type="entry name" value="CLASS I PEPTIDE CHAIN RELEASE FACTOR"/>
    <property type="match status" value="1"/>
</dbReference>
<dbReference type="NCBIfam" id="TIGR00020">
    <property type="entry name" value="prfB"/>
    <property type="match status" value="1"/>
</dbReference>
<dbReference type="PANTHER" id="PTHR43116">
    <property type="entry name" value="PEPTIDE CHAIN RELEASE FACTOR 2"/>
    <property type="match status" value="1"/>
</dbReference>
<keyword evidence="10" id="KW-1185">Reference proteome</keyword>
<feature type="region of interest" description="Disordered" evidence="7">
    <location>
        <begin position="1"/>
        <end position="24"/>
    </location>
</feature>
<dbReference type="Gene3D" id="3.30.70.1660">
    <property type="match status" value="1"/>
</dbReference>
<comment type="subcellular location">
    <subcellularLocation>
        <location evidence="4">Cytoplasm</location>
    </subcellularLocation>
</comment>
<feature type="coiled-coil region" evidence="6">
    <location>
        <begin position="73"/>
        <end position="100"/>
    </location>
</feature>